<dbReference type="EMBL" id="BLLF01006387">
    <property type="protein sequence ID" value="GFH32202.1"/>
    <property type="molecule type" value="Genomic_DNA"/>
</dbReference>
<proteinExistence type="predicted"/>
<accession>A0A6A0AHR3</accession>
<sequence>MASAPDAMALGPMPLAAVDSPWSSSGGQAPLAPTALVARESAAVSATTLLWRLAAAQPAQDHMLEQLPTLPDVLLGLLMLLATDPHHAASIAASLPRVLHCLVSPHSAPLAFTTKMALRHGCGQLLEVLLQHDSPSLLQSASSALLLMASDEAVQGGVLDSADMAASQAVLEAAQAALHTLMAVVQSEGCARALAAQDCGLLAHLQLLVWGELLGGAAADWDPGGLPA</sequence>
<evidence type="ECO:0000313" key="1">
    <source>
        <dbReference type="EMBL" id="GFH32202.1"/>
    </source>
</evidence>
<dbReference type="Proteomes" id="UP000485058">
    <property type="component" value="Unassembled WGS sequence"/>
</dbReference>
<feature type="non-terminal residue" evidence="1">
    <location>
        <position position="1"/>
    </location>
</feature>
<gene>
    <name evidence="1" type="ORF">HaLaN_31383</name>
</gene>
<protein>
    <submittedName>
        <fullName evidence="1">Uncharacterized protein</fullName>
    </submittedName>
</protein>
<evidence type="ECO:0000313" key="2">
    <source>
        <dbReference type="Proteomes" id="UP000485058"/>
    </source>
</evidence>
<feature type="non-terminal residue" evidence="1">
    <location>
        <position position="228"/>
    </location>
</feature>
<keyword evidence="2" id="KW-1185">Reference proteome</keyword>
<reference evidence="1 2" key="1">
    <citation type="submission" date="2020-02" db="EMBL/GenBank/DDBJ databases">
        <title>Draft genome sequence of Haematococcus lacustris strain NIES-144.</title>
        <authorList>
            <person name="Morimoto D."/>
            <person name="Nakagawa S."/>
            <person name="Yoshida T."/>
            <person name="Sawayama S."/>
        </authorList>
    </citation>
    <scope>NUCLEOTIDE SEQUENCE [LARGE SCALE GENOMIC DNA]</scope>
    <source>
        <strain evidence="1 2">NIES-144</strain>
    </source>
</reference>
<comment type="caution">
    <text evidence="1">The sequence shown here is derived from an EMBL/GenBank/DDBJ whole genome shotgun (WGS) entry which is preliminary data.</text>
</comment>
<organism evidence="1 2">
    <name type="scientific">Haematococcus lacustris</name>
    <name type="common">Green alga</name>
    <name type="synonym">Haematococcus pluvialis</name>
    <dbReference type="NCBI Taxonomy" id="44745"/>
    <lineage>
        <taxon>Eukaryota</taxon>
        <taxon>Viridiplantae</taxon>
        <taxon>Chlorophyta</taxon>
        <taxon>core chlorophytes</taxon>
        <taxon>Chlorophyceae</taxon>
        <taxon>CS clade</taxon>
        <taxon>Chlamydomonadales</taxon>
        <taxon>Haematococcaceae</taxon>
        <taxon>Haematococcus</taxon>
    </lineage>
</organism>
<name>A0A6A0AHR3_HAELA</name>
<dbReference type="AlphaFoldDB" id="A0A6A0AHR3"/>